<gene>
    <name evidence="1" type="ORF">LCGC14_2301820</name>
</gene>
<comment type="caution">
    <text evidence="1">The sequence shown here is derived from an EMBL/GenBank/DDBJ whole genome shotgun (WGS) entry which is preliminary data.</text>
</comment>
<dbReference type="EMBL" id="LAZR01032465">
    <property type="protein sequence ID" value="KKL50804.1"/>
    <property type="molecule type" value="Genomic_DNA"/>
</dbReference>
<organism evidence="1">
    <name type="scientific">marine sediment metagenome</name>
    <dbReference type="NCBI Taxonomy" id="412755"/>
    <lineage>
        <taxon>unclassified sequences</taxon>
        <taxon>metagenomes</taxon>
        <taxon>ecological metagenomes</taxon>
    </lineage>
</organism>
<name>A0A0F9CNS6_9ZZZZ</name>
<protein>
    <submittedName>
        <fullName evidence="1">Uncharacterized protein</fullName>
    </submittedName>
</protein>
<proteinExistence type="predicted"/>
<feature type="non-terminal residue" evidence="1">
    <location>
        <position position="1"/>
    </location>
</feature>
<dbReference type="AlphaFoldDB" id="A0A0F9CNS6"/>
<evidence type="ECO:0000313" key="1">
    <source>
        <dbReference type="EMBL" id="KKL50804.1"/>
    </source>
</evidence>
<sequence length="40" mass="4459">SLSVEELVREQIVFEKSGLHTGVKEVGAAFFSFKRGESIF</sequence>
<accession>A0A0F9CNS6</accession>
<reference evidence="1" key="1">
    <citation type="journal article" date="2015" name="Nature">
        <title>Complex archaea that bridge the gap between prokaryotes and eukaryotes.</title>
        <authorList>
            <person name="Spang A."/>
            <person name="Saw J.H."/>
            <person name="Jorgensen S.L."/>
            <person name="Zaremba-Niedzwiedzka K."/>
            <person name="Martijn J."/>
            <person name="Lind A.E."/>
            <person name="van Eijk R."/>
            <person name="Schleper C."/>
            <person name="Guy L."/>
            <person name="Ettema T.J."/>
        </authorList>
    </citation>
    <scope>NUCLEOTIDE SEQUENCE</scope>
</reference>